<dbReference type="PIRSF" id="PIRSF015592">
    <property type="entry name" value="Prld-crbxl_pptds"/>
    <property type="match status" value="1"/>
</dbReference>
<dbReference type="Gene3D" id="3.40.630.20">
    <property type="entry name" value="Peptidase C15, pyroglutamyl peptidase I-like"/>
    <property type="match status" value="1"/>
</dbReference>
<proteinExistence type="inferred from homology"/>
<evidence type="ECO:0000256" key="9">
    <source>
        <dbReference type="HAMAP-Rule" id="MF_00417"/>
    </source>
</evidence>
<evidence type="ECO:0000256" key="10">
    <source>
        <dbReference type="PROSITE-ProRule" id="PRU10076"/>
    </source>
</evidence>
<dbReference type="NCBIfam" id="TIGR00504">
    <property type="entry name" value="pyro_pdase"/>
    <property type="match status" value="1"/>
</dbReference>
<dbReference type="GO" id="GO:0016920">
    <property type="term" value="F:pyroglutamyl-peptidase activity"/>
    <property type="evidence" value="ECO:0007669"/>
    <property type="project" value="UniProtKB-UniRule"/>
</dbReference>
<evidence type="ECO:0000256" key="11">
    <source>
        <dbReference type="PROSITE-ProRule" id="PRU10077"/>
    </source>
</evidence>
<dbReference type="CDD" id="cd00501">
    <property type="entry name" value="Peptidase_C15"/>
    <property type="match status" value="1"/>
</dbReference>
<evidence type="ECO:0000256" key="5">
    <source>
        <dbReference type="ARBA" id="ARBA00022490"/>
    </source>
</evidence>
<dbReference type="InterPro" id="IPR033694">
    <property type="entry name" value="PGPEP1_Cys_AS"/>
</dbReference>
<evidence type="ECO:0000256" key="2">
    <source>
        <dbReference type="ARBA" id="ARBA00002280"/>
    </source>
</evidence>
<dbReference type="InterPro" id="IPR000816">
    <property type="entry name" value="Peptidase_C15"/>
</dbReference>
<dbReference type="EC" id="3.4.19.3" evidence="9"/>
<keyword evidence="8 9" id="KW-0788">Thiol protease</keyword>
<comment type="function">
    <text evidence="2 9">Removes 5-oxoproline from various penultimate amino acid residues except L-proline.</text>
</comment>
<evidence type="ECO:0000313" key="14">
    <source>
        <dbReference type="Proteomes" id="UP000032721"/>
    </source>
</evidence>
<dbReference type="InterPro" id="IPR016125">
    <property type="entry name" value="Peptidase_C15-like"/>
</dbReference>
<organism evidence="12 14">
    <name type="scientific">Xenorhabdus doucetiae</name>
    <dbReference type="NCBI Taxonomy" id="351671"/>
    <lineage>
        <taxon>Bacteria</taxon>
        <taxon>Pseudomonadati</taxon>
        <taxon>Pseudomonadota</taxon>
        <taxon>Gammaproteobacteria</taxon>
        <taxon>Enterobacterales</taxon>
        <taxon>Morganellaceae</taxon>
        <taxon>Xenorhabdus</taxon>
    </lineage>
</organism>
<dbReference type="EMBL" id="FO704550">
    <property type="protein sequence ID" value="CDG16546.1"/>
    <property type="molecule type" value="Genomic_DNA"/>
</dbReference>
<comment type="similarity">
    <text evidence="4 9">Belongs to the peptidase C15 family.</text>
</comment>
<feature type="active site" evidence="9 11">
    <location>
        <position position="143"/>
    </location>
</feature>
<evidence type="ECO:0000313" key="15">
    <source>
        <dbReference type="Proteomes" id="UP000324170"/>
    </source>
</evidence>
<keyword evidence="15" id="KW-1185">Reference proteome</keyword>
<dbReference type="EMBL" id="VNHN01000002">
    <property type="protein sequence ID" value="TYP16549.1"/>
    <property type="molecule type" value="Genomic_DNA"/>
</dbReference>
<feature type="active site" evidence="9">
    <location>
        <position position="172"/>
    </location>
</feature>
<sequence>MKTILVTAFEPFGGETINPSWEAVRPLQGGQIAGAKIDVCQLPCVFDASLEHLYTAIERVKPEVVIAVGEAGGRPNISVERIAININDARIPDNVGKQPIDTPVITGGSAAYFSTLPIKAIVNALNAAGIPATVSQTAGTFVCNHVMYGLLHYLHQRNLHQPASVVRGGFIHVPYLPEQAARHSGTTPSMAAEMMTAALKIAIESTCKNEKDITATGGAIS</sequence>
<comment type="catalytic activity">
    <reaction evidence="1 9 10">
        <text>Release of an N-terminal pyroglutamyl group from a polypeptide, the second amino acid generally not being Pro.</text>
        <dbReference type="EC" id="3.4.19.3"/>
    </reaction>
</comment>
<evidence type="ECO:0000256" key="4">
    <source>
        <dbReference type="ARBA" id="ARBA00006641"/>
    </source>
</evidence>
<keyword evidence="6 9" id="KW-0645">Protease</keyword>
<dbReference type="OrthoDB" id="9779738at2"/>
<protein>
    <recommendedName>
        <fullName evidence="9">Pyrrolidone-carboxylate peptidase</fullName>
        <ecNumber evidence="9">3.4.19.3</ecNumber>
    </recommendedName>
    <alternativeName>
        <fullName evidence="9">5-oxoprolyl-peptidase</fullName>
    </alternativeName>
    <alternativeName>
        <fullName evidence="9">Pyroglutamyl-peptidase I</fullName>
        <shortName evidence="9">PGP-I</shortName>
        <shortName evidence="9">Pyrase</shortName>
    </alternativeName>
</protein>
<dbReference type="FunFam" id="3.40.630.20:FF:000001">
    <property type="entry name" value="Pyrrolidone-carboxylate peptidase"/>
    <property type="match status" value="1"/>
</dbReference>
<dbReference type="InterPro" id="IPR036440">
    <property type="entry name" value="Peptidase_C15-like_sf"/>
</dbReference>
<dbReference type="AlphaFoldDB" id="A0A068QPH7"/>
<reference evidence="12 14" key="1">
    <citation type="submission" date="2013-07" db="EMBL/GenBank/DDBJ databases">
        <authorList>
            <person name="Genoscope - CEA"/>
        </authorList>
    </citation>
    <scope>NUCLEOTIDE SEQUENCE [LARGE SCALE GENOMIC DNA]</scope>
    <source>
        <strain evidence="12">FRM16</strain>
        <strain evidence="14">FRM16 / DSM 17909</strain>
    </source>
</reference>
<dbReference type="GO" id="GO:0006508">
    <property type="term" value="P:proteolysis"/>
    <property type="evidence" value="ECO:0007669"/>
    <property type="project" value="UniProtKB-KW"/>
</dbReference>
<dbReference type="SUPFAM" id="SSF53182">
    <property type="entry name" value="Pyrrolidone carboxyl peptidase (pyroglutamate aminopeptidase)"/>
    <property type="match status" value="1"/>
</dbReference>
<dbReference type="Proteomes" id="UP000324170">
    <property type="component" value="Unassembled WGS sequence"/>
</dbReference>
<comment type="subunit">
    <text evidence="9">Homotetramer.</text>
</comment>
<evidence type="ECO:0000256" key="3">
    <source>
        <dbReference type="ARBA" id="ARBA00004496"/>
    </source>
</evidence>
<comment type="subcellular location">
    <subcellularLocation>
        <location evidence="3 9">Cytoplasm</location>
    </subcellularLocation>
</comment>
<evidence type="ECO:0000256" key="7">
    <source>
        <dbReference type="ARBA" id="ARBA00022801"/>
    </source>
</evidence>
<gene>
    <name evidence="9 12" type="primary">pcp</name>
    <name evidence="13" type="ORF">LY16_00146</name>
    <name evidence="12" type="ORF">XDD1_0843</name>
</gene>
<dbReference type="PANTHER" id="PTHR23402">
    <property type="entry name" value="PROTEASE FAMILY C15 PYROGLUTAMYL-PEPTIDASE I-RELATED"/>
    <property type="match status" value="1"/>
</dbReference>
<dbReference type="HAMAP" id="MF_00417">
    <property type="entry name" value="Pyrrolid_peptidase"/>
    <property type="match status" value="1"/>
</dbReference>
<evidence type="ECO:0000256" key="8">
    <source>
        <dbReference type="ARBA" id="ARBA00022807"/>
    </source>
</evidence>
<dbReference type="STRING" id="351671.XDD1_0843"/>
<dbReference type="PROSITE" id="PS01334">
    <property type="entry name" value="PYRASE_CYS"/>
    <property type="match status" value="1"/>
</dbReference>
<dbReference type="Proteomes" id="UP000032721">
    <property type="component" value="Chromosome"/>
</dbReference>
<keyword evidence="5 9" id="KW-0963">Cytoplasm</keyword>
<dbReference type="PRINTS" id="PR00706">
    <property type="entry name" value="PYROGLUPTASE"/>
</dbReference>
<accession>A0A068QPH7</accession>
<keyword evidence="7 9" id="KW-0378">Hydrolase</keyword>
<reference evidence="13 15" key="2">
    <citation type="submission" date="2019-07" db="EMBL/GenBank/DDBJ databases">
        <title>Genomic Encyclopedia of Type Strains, Phase I: the one thousand microbial genomes (KMG-I) project.</title>
        <authorList>
            <person name="Kyrpides N."/>
        </authorList>
    </citation>
    <scope>NUCLEOTIDE SEQUENCE [LARGE SCALE GENOMIC DNA]</scope>
    <source>
        <strain evidence="13 15">DSM 17909</strain>
    </source>
</reference>
<dbReference type="InterPro" id="IPR033693">
    <property type="entry name" value="PGPEP1_Glu_AS"/>
</dbReference>
<evidence type="ECO:0000256" key="6">
    <source>
        <dbReference type="ARBA" id="ARBA00022670"/>
    </source>
</evidence>
<dbReference type="PANTHER" id="PTHR23402:SF1">
    <property type="entry name" value="PYROGLUTAMYL-PEPTIDASE I"/>
    <property type="match status" value="1"/>
</dbReference>
<evidence type="ECO:0000256" key="1">
    <source>
        <dbReference type="ARBA" id="ARBA00001770"/>
    </source>
</evidence>
<dbReference type="PROSITE" id="PS01333">
    <property type="entry name" value="PYRASE_GLU"/>
    <property type="match status" value="1"/>
</dbReference>
<feature type="active site" evidence="9 10">
    <location>
        <position position="80"/>
    </location>
</feature>
<dbReference type="InterPro" id="IPR029762">
    <property type="entry name" value="PGP-I_bact-type"/>
</dbReference>
<dbReference type="GO" id="GO:0005829">
    <property type="term" value="C:cytosol"/>
    <property type="evidence" value="ECO:0007669"/>
    <property type="project" value="InterPro"/>
</dbReference>
<evidence type="ECO:0000313" key="12">
    <source>
        <dbReference type="EMBL" id="CDG16546.1"/>
    </source>
</evidence>
<dbReference type="KEGG" id="xdo:XDD1_0843"/>
<dbReference type="NCBIfam" id="NF009676">
    <property type="entry name" value="PRK13197.1"/>
    <property type="match status" value="1"/>
</dbReference>
<dbReference type="HOGENOM" id="CLU_043960_4_0_6"/>
<name>A0A068QPH7_9GAMM</name>
<evidence type="ECO:0000313" key="13">
    <source>
        <dbReference type="EMBL" id="TYP16549.1"/>
    </source>
</evidence>
<dbReference type="Pfam" id="PF01470">
    <property type="entry name" value="Peptidase_C15"/>
    <property type="match status" value="1"/>
</dbReference>
<dbReference type="RefSeq" id="WP_045968886.1">
    <property type="nucleotide sequence ID" value="NZ_CAWMED010000001.1"/>
</dbReference>